<comment type="caution">
    <text evidence="8">The sequence shown here is derived from an EMBL/GenBank/DDBJ whole genome shotgun (WGS) entry which is preliminary data.</text>
</comment>
<keyword evidence="2 6" id="KW-0813">Transport</keyword>
<feature type="region of interest" description="Disordered" evidence="7">
    <location>
        <begin position="1"/>
        <end position="32"/>
    </location>
</feature>
<evidence type="ECO:0000256" key="2">
    <source>
        <dbReference type="ARBA" id="ARBA00022448"/>
    </source>
</evidence>
<name>A0A2B7Z9K3_9EURO</name>
<dbReference type="AlphaFoldDB" id="A0A2B7Z9K3"/>
<dbReference type="PANTHER" id="PTHR11660:SF57">
    <property type="entry name" value="SOLUTE CARRIER FAMILY 40 MEMBER"/>
    <property type="match status" value="1"/>
</dbReference>
<feature type="compositionally biased region" description="Polar residues" evidence="7">
    <location>
        <begin position="16"/>
        <end position="28"/>
    </location>
</feature>
<evidence type="ECO:0000256" key="7">
    <source>
        <dbReference type="SAM" id="MobiDB-lite"/>
    </source>
</evidence>
<evidence type="ECO:0000313" key="9">
    <source>
        <dbReference type="Proteomes" id="UP000226031"/>
    </source>
</evidence>
<comment type="subcellular location">
    <subcellularLocation>
        <location evidence="1 6">Membrane</location>
        <topology evidence="1 6">Multi-pass membrane protein</topology>
    </subcellularLocation>
</comment>
<accession>A0A2B7Z9K3</accession>
<dbReference type="EMBL" id="PDND01000193">
    <property type="protein sequence ID" value="PGH30071.1"/>
    <property type="molecule type" value="Genomic_DNA"/>
</dbReference>
<keyword evidence="9" id="KW-1185">Reference proteome</keyword>
<proteinExistence type="inferred from homology"/>
<dbReference type="GO" id="GO:0016020">
    <property type="term" value="C:membrane"/>
    <property type="evidence" value="ECO:0007669"/>
    <property type="project" value="UniProtKB-SubCell"/>
</dbReference>
<evidence type="ECO:0000256" key="6">
    <source>
        <dbReference type="RuleBase" id="RU365065"/>
    </source>
</evidence>
<dbReference type="Pfam" id="PF06963">
    <property type="entry name" value="FPN1"/>
    <property type="match status" value="1"/>
</dbReference>
<reference evidence="8 9" key="1">
    <citation type="submission" date="2017-10" db="EMBL/GenBank/DDBJ databases">
        <title>Comparative genomics in systemic dimorphic fungi from Ajellomycetaceae.</title>
        <authorList>
            <person name="Munoz J.F."/>
            <person name="Mcewen J.G."/>
            <person name="Clay O.K."/>
            <person name="Cuomo C.A."/>
        </authorList>
    </citation>
    <scope>NUCLEOTIDE SEQUENCE [LARGE SCALE GENOMIC DNA]</scope>
    <source>
        <strain evidence="8 9">UAMH4076</strain>
    </source>
</reference>
<sequence length="104" mass="11352">MIRRTPRTHEPPTHLHTPSLNSSAHPSNPSLHISAIPPSSPLPLSLLYFTVLSFGSNMVAYLVTTGYTSTRIGVIRTVSVISEISATWITPAMMDRLEPIRAGM</sequence>
<keyword evidence="3" id="KW-0812">Transmembrane</keyword>
<keyword evidence="6" id="KW-0406">Ion transport</keyword>
<keyword evidence="5" id="KW-0472">Membrane</keyword>
<evidence type="ECO:0000256" key="5">
    <source>
        <dbReference type="ARBA" id="ARBA00023136"/>
    </source>
</evidence>
<keyword evidence="4" id="KW-1133">Transmembrane helix</keyword>
<dbReference type="InterPro" id="IPR009716">
    <property type="entry name" value="Ferroportin-1"/>
</dbReference>
<organism evidence="8 9">
    <name type="scientific">[Emmonsia] crescens</name>
    <dbReference type="NCBI Taxonomy" id="73230"/>
    <lineage>
        <taxon>Eukaryota</taxon>
        <taxon>Fungi</taxon>
        <taxon>Dikarya</taxon>
        <taxon>Ascomycota</taxon>
        <taxon>Pezizomycotina</taxon>
        <taxon>Eurotiomycetes</taxon>
        <taxon>Eurotiomycetidae</taxon>
        <taxon>Onygenales</taxon>
        <taxon>Ajellomycetaceae</taxon>
        <taxon>Emergomyces</taxon>
    </lineage>
</organism>
<evidence type="ECO:0000313" key="8">
    <source>
        <dbReference type="EMBL" id="PGH30071.1"/>
    </source>
</evidence>
<evidence type="ECO:0000256" key="4">
    <source>
        <dbReference type="ARBA" id="ARBA00022989"/>
    </source>
</evidence>
<evidence type="ECO:0000256" key="1">
    <source>
        <dbReference type="ARBA" id="ARBA00004141"/>
    </source>
</evidence>
<comment type="similarity">
    <text evidence="6">Belongs to the ferroportin (FP) (TC 2.A.100) family. SLC40A subfamily.</text>
</comment>
<dbReference type="Proteomes" id="UP000226031">
    <property type="component" value="Unassembled WGS sequence"/>
</dbReference>
<protein>
    <recommendedName>
        <fullName evidence="6">Solute carrier family 40 member</fullName>
    </recommendedName>
</protein>
<dbReference type="PANTHER" id="PTHR11660">
    <property type="entry name" value="SOLUTE CARRIER FAMILY 40 MEMBER"/>
    <property type="match status" value="1"/>
</dbReference>
<dbReference type="GO" id="GO:0005381">
    <property type="term" value="F:iron ion transmembrane transporter activity"/>
    <property type="evidence" value="ECO:0007669"/>
    <property type="project" value="UniProtKB-UniRule"/>
</dbReference>
<evidence type="ECO:0000256" key="3">
    <source>
        <dbReference type="ARBA" id="ARBA00022692"/>
    </source>
</evidence>
<comment type="function">
    <text evidence="6">May be involved in iron transport and iron homeostasis.</text>
</comment>
<gene>
    <name evidence="8" type="ORF">GX50_07175</name>
</gene>